<keyword evidence="2" id="KW-1185">Reference proteome</keyword>
<dbReference type="KEGG" id="vg:54984365"/>
<dbReference type="GeneID" id="54984365"/>
<organism evidence="1 2">
    <name type="scientific">Bordetella phage MW2</name>
    <dbReference type="NCBI Taxonomy" id="1916126"/>
    <lineage>
        <taxon>Viruses</taxon>
        <taxon>Duplodnaviria</taxon>
        <taxon>Heunggongvirae</taxon>
        <taxon>Uroviricota</taxon>
        <taxon>Caudoviricetes</taxon>
        <taxon>Mesyanzhinovviridae</taxon>
        <taxon>Rabinowitzvirinae</taxon>
        <taxon>Vojvodinavirus</taxon>
        <taxon>Vojvodinavirus MW2</taxon>
        <taxon>Bordetella virus MW2</taxon>
    </lineage>
</organism>
<accession>A0A2D0W919</accession>
<reference evidence="1 2" key="1">
    <citation type="submission" date="2016-10" db="EMBL/GenBank/DDBJ databases">
        <title>Properties of three new Bordetella phage species from family Siphoviridae.</title>
        <authorList>
            <person name="Knezevic P."/>
            <person name="Petrovic Fabijan A."/>
            <person name="Doffkay Z."/>
            <person name="Rakhely G."/>
        </authorList>
    </citation>
    <scope>NUCLEOTIDE SEQUENCE [LARGE SCALE GENOMIC DNA]</scope>
</reference>
<evidence type="ECO:0000313" key="1">
    <source>
        <dbReference type="EMBL" id="APL99157.1"/>
    </source>
</evidence>
<evidence type="ECO:0008006" key="3">
    <source>
        <dbReference type="Google" id="ProtNLM"/>
    </source>
</evidence>
<evidence type="ECO:0000313" key="2">
    <source>
        <dbReference type="Proteomes" id="UP000240508"/>
    </source>
</evidence>
<dbReference type="RefSeq" id="YP_009794113.1">
    <property type="nucleotide sequence ID" value="NC_047879.1"/>
</dbReference>
<dbReference type="EMBL" id="KY000218">
    <property type="protein sequence ID" value="APL99157.1"/>
    <property type="molecule type" value="Genomic_DNA"/>
</dbReference>
<name>A0A2D0W919_9CAUD</name>
<protein>
    <recommendedName>
        <fullName evidence="3">DUF3310 domain-containing protein</fullName>
    </recommendedName>
</protein>
<proteinExistence type="predicted"/>
<dbReference type="Proteomes" id="UP000240508">
    <property type="component" value="Segment"/>
</dbReference>
<sequence length="129" mass="14774">MSEVNNKQIGGDHYRAPIQHWDYVEYNGLRYLEGCATKYATRNRKKHEDPTQDLQKAVHYVEKLQDLHRNGVIEPRTAPTPLSPEDFARANGLTPNEAEVVRALTFWEADPELTATIALLNQMIEEARS</sequence>